<evidence type="ECO:0000259" key="1">
    <source>
        <dbReference type="Pfam" id="PF05618"/>
    </source>
</evidence>
<dbReference type="RefSeq" id="WP_009147946.1">
    <property type="nucleotide sequence ID" value="NZ_CP121471.1"/>
</dbReference>
<dbReference type="Proteomes" id="UP000002964">
    <property type="component" value="Unassembled WGS sequence"/>
</dbReference>
<feature type="domain" description="Retropepsin-like aspartic endopeptidase" evidence="1">
    <location>
        <begin position="20"/>
        <end position="154"/>
    </location>
</feature>
<dbReference type="EMBL" id="JH603169">
    <property type="protein sequence ID" value="EIC21361.1"/>
    <property type="molecule type" value="Genomic_DNA"/>
</dbReference>
<accession>H8Z0X9</accession>
<dbReference type="Gene3D" id="2.40.70.10">
    <property type="entry name" value="Acid Proteases"/>
    <property type="match status" value="1"/>
</dbReference>
<dbReference type="HOGENOM" id="CLU_099424_1_1_6"/>
<keyword evidence="3" id="KW-1185">Reference proteome</keyword>
<dbReference type="eggNOG" id="COG4067">
    <property type="taxonomic scope" value="Bacteria"/>
</dbReference>
<sequence length="181" mass="19983">MSSDPSPALVQTAENARLAILGWREWIGLPELGLPLIKAKLDTGARTSALHAFDLDTETDAEGRVWALFGVHPLQDRLDVVVRCRALVLDQRLVSDSGGHREQRFVIATQLQLGANAWPIELTLTNRDTMRFRMLIGRTALAGRALVDSGHSYAFGRPHDAIARYQPSPNGYNQTTEPSQT</sequence>
<protein>
    <recommendedName>
        <fullName evidence="1">Retropepsin-like aspartic endopeptidase domain-containing protein</fullName>
    </recommendedName>
</protein>
<dbReference type="AlphaFoldDB" id="H8Z0X9"/>
<dbReference type="OrthoDB" id="9782977at2"/>
<evidence type="ECO:0000313" key="3">
    <source>
        <dbReference type="Proteomes" id="UP000002964"/>
    </source>
</evidence>
<reference evidence="3" key="1">
    <citation type="submission" date="2011-06" db="EMBL/GenBank/DDBJ databases">
        <authorList>
            <consortium name="US DOE Joint Genome Institute (JGI-PGF)"/>
            <person name="Lucas S."/>
            <person name="Han J."/>
            <person name="Lapidus A."/>
            <person name="Cheng J.-F."/>
            <person name="Goodwin L."/>
            <person name="Pitluck S."/>
            <person name="Peters L."/>
            <person name="Land M.L."/>
            <person name="Hauser L."/>
            <person name="Vogl K."/>
            <person name="Liu Z."/>
            <person name="Overmann J."/>
            <person name="Frigaard N.-U."/>
            <person name="Bryant D.A."/>
            <person name="Woyke T.J."/>
        </authorList>
    </citation>
    <scope>NUCLEOTIDE SEQUENCE [LARGE SCALE GENOMIC DNA]</scope>
    <source>
        <strain evidence="3">970</strain>
    </source>
</reference>
<dbReference type="PANTHER" id="PTHR38037">
    <property type="entry name" value="ZN_PROTEASE DOMAIN-CONTAINING PROTEIN"/>
    <property type="match status" value="1"/>
</dbReference>
<evidence type="ECO:0000313" key="2">
    <source>
        <dbReference type="EMBL" id="EIC21361.1"/>
    </source>
</evidence>
<proteinExistence type="predicted"/>
<dbReference type="SUPFAM" id="SSF50630">
    <property type="entry name" value="Acid proteases"/>
    <property type="match status" value="1"/>
</dbReference>
<organism evidence="2 3">
    <name type="scientific">Thiorhodovibrio frisius</name>
    <dbReference type="NCBI Taxonomy" id="631362"/>
    <lineage>
        <taxon>Bacteria</taxon>
        <taxon>Pseudomonadati</taxon>
        <taxon>Pseudomonadota</taxon>
        <taxon>Gammaproteobacteria</taxon>
        <taxon>Chromatiales</taxon>
        <taxon>Chromatiaceae</taxon>
        <taxon>Thiorhodovibrio</taxon>
    </lineage>
</organism>
<dbReference type="PANTHER" id="PTHR38037:SF1">
    <property type="entry name" value="ATP-DEPENDENT ZINC PROTEASE DOMAIN-CONTAINING PROTEIN-RELATED"/>
    <property type="match status" value="1"/>
</dbReference>
<gene>
    <name evidence="2" type="ORF">Thi970DRAFT_01568</name>
</gene>
<dbReference type="InterPro" id="IPR021109">
    <property type="entry name" value="Peptidase_aspartic_dom_sf"/>
</dbReference>
<dbReference type="STRING" id="631362.Thi970DRAFT_01568"/>
<name>H8Z0X9_9GAMM</name>
<dbReference type="InterPro" id="IPR008503">
    <property type="entry name" value="Asp_endopeptidase"/>
</dbReference>
<dbReference type="Pfam" id="PF05618">
    <property type="entry name" value="Zn_protease"/>
    <property type="match status" value="1"/>
</dbReference>
<reference evidence="2 3" key="2">
    <citation type="submission" date="2011-11" db="EMBL/GenBank/DDBJ databases">
        <authorList>
            <consortium name="US DOE Joint Genome Institute"/>
            <person name="Lucas S."/>
            <person name="Han J."/>
            <person name="Lapidus A."/>
            <person name="Cheng J.-F."/>
            <person name="Goodwin L."/>
            <person name="Pitluck S."/>
            <person name="Peters L."/>
            <person name="Ovchinnikova G."/>
            <person name="Zhang X."/>
            <person name="Detter J.C."/>
            <person name="Han C."/>
            <person name="Tapia R."/>
            <person name="Land M."/>
            <person name="Hauser L."/>
            <person name="Kyrpides N."/>
            <person name="Ivanova N."/>
            <person name="Pagani I."/>
            <person name="Vogl K."/>
            <person name="Liu Z."/>
            <person name="Overmann J."/>
            <person name="Frigaard N.-U."/>
            <person name="Bryant D."/>
            <person name="Woyke T."/>
        </authorList>
    </citation>
    <scope>NUCLEOTIDE SEQUENCE [LARGE SCALE GENOMIC DNA]</scope>
    <source>
        <strain evidence="2 3">970</strain>
    </source>
</reference>